<proteinExistence type="predicted"/>
<evidence type="ECO:0000313" key="1">
    <source>
        <dbReference type="EMBL" id="GAA3570879.1"/>
    </source>
</evidence>
<accession>A0ABP6XQ95</accession>
<name>A0ABP6XQ95_9ACTN</name>
<sequence>MNSMLDTTAAEIEAAVRQLGTAPDTYGPTLNTGVSVEAVERVGRALADQLRQHEPTVIAFWSTSDEAVLGHVVARELGADLVRVNEAEGVVSFSRSIPSGARVVLLATAWTKPSRLEALVSMSRAAAAEPAAVASVLGSPRHSVDEVPNVSLLPQAAVDDKRATGSQGEGA</sequence>
<evidence type="ECO:0000313" key="2">
    <source>
        <dbReference type="Proteomes" id="UP001500707"/>
    </source>
</evidence>
<protein>
    <submittedName>
        <fullName evidence="1">Uncharacterized protein</fullName>
    </submittedName>
</protein>
<dbReference type="Proteomes" id="UP001500707">
    <property type="component" value="Unassembled WGS sequence"/>
</dbReference>
<keyword evidence="2" id="KW-1185">Reference proteome</keyword>
<organism evidence="1 2">
    <name type="scientific">Streptomyces osmaniensis</name>
    <dbReference type="NCBI Taxonomy" id="593134"/>
    <lineage>
        <taxon>Bacteria</taxon>
        <taxon>Bacillati</taxon>
        <taxon>Actinomycetota</taxon>
        <taxon>Actinomycetes</taxon>
        <taxon>Kitasatosporales</taxon>
        <taxon>Streptomycetaceae</taxon>
        <taxon>Streptomyces</taxon>
    </lineage>
</organism>
<dbReference type="EMBL" id="BAABCE010000012">
    <property type="protein sequence ID" value="GAA3570879.1"/>
    <property type="molecule type" value="Genomic_DNA"/>
</dbReference>
<reference evidence="2" key="1">
    <citation type="journal article" date="2019" name="Int. J. Syst. Evol. Microbiol.">
        <title>The Global Catalogue of Microorganisms (GCM) 10K type strain sequencing project: providing services to taxonomists for standard genome sequencing and annotation.</title>
        <authorList>
            <consortium name="The Broad Institute Genomics Platform"/>
            <consortium name="The Broad Institute Genome Sequencing Center for Infectious Disease"/>
            <person name="Wu L."/>
            <person name="Ma J."/>
        </authorList>
    </citation>
    <scope>NUCLEOTIDE SEQUENCE [LARGE SCALE GENOMIC DNA]</scope>
    <source>
        <strain evidence="2">JCM 17656</strain>
    </source>
</reference>
<gene>
    <name evidence="1" type="ORF">GCM10022295_61000</name>
</gene>
<comment type="caution">
    <text evidence="1">The sequence shown here is derived from an EMBL/GenBank/DDBJ whole genome shotgun (WGS) entry which is preliminary data.</text>
</comment>
<dbReference type="RefSeq" id="WP_346184405.1">
    <property type="nucleotide sequence ID" value="NZ_BAABCE010000012.1"/>
</dbReference>